<dbReference type="SUPFAM" id="SSF54427">
    <property type="entry name" value="NTF2-like"/>
    <property type="match status" value="1"/>
</dbReference>
<evidence type="ECO:0000313" key="3">
    <source>
        <dbReference type="EMBL" id="GDY54837.1"/>
    </source>
</evidence>
<evidence type="ECO:0000313" key="4">
    <source>
        <dbReference type="Proteomes" id="UP000301309"/>
    </source>
</evidence>
<organism evidence="3 4">
    <name type="scientific">Streptomyces violaceusniger</name>
    <dbReference type="NCBI Taxonomy" id="68280"/>
    <lineage>
        <taxon>Bacteria</taxon>
        <taxon>Bacillati</taxon>
        <taxon>Actinomycetota</taxon>
        <taxon>Actinomycetes</taxon>
        <taxon>Kitasatosporales</taxon>
        <taxon>Streptomycetaceae</taxon>
        <taxon>Streptomyces</taxon>
        <taxon>Streptomyces violaceusniger group</taxon>
    </lineage>
</organism>
<feature type="region of interest" description="Disordered" evidence="1">
    <location>
        <begin position="141"/>
        <end position="189"/>
    </location>
</feature>
<dbReference type="InterPro" id="IPR032710">
    <property type="entry name" value="NTF2-like_dom_sf"/>
</dbReference>
<keyword evidence="4" id="KW-1185">Reference proteome</keyword>
<accession>A0A4D4L880</accession>
<name>A0A4D4L880_STRVO</name>
<feature type="compositionally biased region" description="Pro residues" evidence="1">
    <location>
        <begin position="149"/>
        <end position="174"/>
    </location>
</feature>
<feature type="domain" description="SnoaL-like" evidence="2">
    <location>
        <begin position="19"/>
        <end position="111"/>
    </location>
</feature>
<sequence>MDARPHTEGELMADIAATVETYWATAQARDWRAFGATLADDVRYELPQTRERVLGRDGVVRFNAEHVGEWSLEVERVITDGDQAVSWVSFSVDEEETQAISFFTASADGRIQTITDFWPASYEPRVSANIWSSASEFPPDIGCPMPDTRYPPAPPAPPPSLHPVPLPSRSPRPLPGLGYFSSTGSSSTP</sequence>
<proteinExistence type="predicted"/>
<reference evidence="3 4" key="1">
    <citation type="journal article" date="2020" name="Int. J. Syst. Evol. Microbiol.">
        <title>Reclassification of Streptomyces castelarensis and Streptomyces sporoclivatus as later heterotypic synonyms of Streptomyces antimycoticus.</title>
        <authorList>
            <person name="Komaki H."/>
            <person name="Tamura T."/>
        </authorList>
    </citation>
    <scope>NUCLEOTIDE SEQUENCE [LARGE SCALE GENOMIC DNA]</scope>
    <source>
        <strain evidence="3 4">NBRC 13459</strain>
    </source>
</reference>
<dbReference type="Gene3D" id="3.10.450.50">
    <property type="match status" value="1"/>
</dbReference>
<dbReference type="InterPro" id="IPR037401">
    <property type="entry name" value="SnoaL-like"/>
</dbReference>
<dbReference type="EMBL" id="BJHW01000001">
    <property type="protein sequence ID" value="GDY54837.1"/>
    <property type="molecule type" value="Genomic_DNA"/>
</dbReference>
<evidence type="ECO:0000256" key="1">
    <source>
        <dbReference type="SAM" id="MobiDB-lite"/>
    </source>
</evidence>
<evidence type="ECO:0000259" key="2">
    <source>
        <dbReference type="Pfam" id="PF12680"/>
    </source>
</evidence>
<feature type="compositionally biased region" description="Polar residues" evidence="1">
    <location>
        <begin position="180"/>
        <end position="189"/>
    </location>
</feature>
<protein>
    <recommendedName>
        <fullName evidence="2">SnoaL-like domain-containing protein</fullName>
    </recommendedName>
</protein>
<dbReference type="Proteomes" id="UP000301309">
    <property type="component" value="Unassembled WGS sequence"/>
</dbReference>
<gene>
    <name evidence="3" type="ORF">SVIO_054600</name>
</gene>
<dbReference type="Pfam" id="PF12680">
    <property type="entry name" value="SnoaL_2"/>
    <property type="match status" value="1"/>
</dbReference>
<dbReference type="AlphaFoldDB" id="A0A4D4L880"/>
<comment type="caution">
    <text evidence="3">The sequence shown here is derived from an EMBL/GenBank/DDBJ whole genome shotgun (WGS) entry which is preliminary data.</text>
</comment>